<keyword evidence="3" id="KW-0067">ATP-binding</keyword>
<dbReference type="GO" id="GO:0004824">
    <property type="term" value="F:lysine-tRNA ligase activity"/>
    <property type="evidence" value="ECO:0007669"/>
    <property type="project" value="InterPro"/>
</dbReference>
<dbReference type="PROSITE" id="PS50862">
    <property type="entry name" value="AA_TRNA_LIGASE_II"/>
    <property type="match status" value="1"/>
</dbReference>
<dbReference type="InterPro" id="IPR004364">
    <property type="entry name" value="Aa-tRNA-synt_II"/>
</dbReference>
<reference evidence="5 6" key="1">
    <citation type="journal article" date="2015" name="Nature">
        <title>rRNA introns, odd ribosomes, and small enigmatic genomes across a large radiation of phyla.</title>
        <authorList>
            <person name="Brown C.T."/>
            <person name="Hug L.A."/>
            <person name="Thomas B.C."/>
            <person name="Sharon I."/>
            <person name="Castelle C.J."/>
            <person name="Singh A."/>
            <person name="Wilkins M.J."/>
            <person name="Williams K.H."/>
            <person name="Banfield J.F."/>
        </authorList>
    </citation>
    <scope>NUCLEOTIDE SEQUENCE [LARGE SCALE GENOMIC DNA]</scope>
</reference>
<dbReference type="InterPro" id="IPR006195">
    <property type="entry name" value="aa-tRNA-synth_II"/>
</dbReference>
<dbReference type="InterPro" id="IPR018149">
    <property type="entry name" value="Lys-tRNA-synth_II_C"/>
</dbReference>
<organism evidence="5 6">
    <name type="scientific">Candidatus Uhrbacteria bacterium GW2011_GWA2_52_8d</name>
    <dbReference type="NCBI Taxonomy" id="1618979"/>
    <lineage>
        <taxon>Bacteria</taxon>
        <taxon>Candidatus Uhriibacteriota</taxon>
    </lineage>
</organism>
<evidence type="ECO:0000256" key="1">
    <source>
        <dbReference type="ARBA" id="ARBA00022598"/>
    </source>
</evidence>
<dbReference type="Proteomes" id="UP000034054">
    <property type="component" value="Unassembled WGS sequence"/>
</dbReference>
<dbReference type="GO" id="GO:0005524">
    <property type="term" value="F:ATP binding"/>
    <property type="evidence" value="ECO:0007669"/>
    <property type="project" value="UniProtKB-KW"/>
</dbReference>
<evidence type="ECO:0000313" key="5">
    <source>
        <dbReference type="EMBL" id="KKW31744.1"/>
    </source>
</evidence>
<name>A0A0G2AGS9_9BACT</name>
<dbReference type="GO" id="GO:0006430">
    <property type="term" value="P:lysyl-tRNA aminoacylation"/>
    <property type="evidence" value="ECO:0007669"/>
    <property type="project" value="InterPro"/>
</dbReference>
<dbReference type="PATRIC" id="fig|1618979.3.peg.676"/>
<proteinExistence type="predicted"/>
<evidence type="ECO:0000256" key="2">
    <source>
        <dbReference type="ARBA" id="ARBA00022741"/>
    </source>
</evidence>
<gene>
    <name evidence="5" type="ORF">UY76_C0051G0009</name>
</gene>
<keyword evidence="5" id="KW-0251">Elongation factor</keyword>
<feature type="domain" description="Aminoacyl-transfer RNA synthetases class-II family profile" evidence="4">
    <location>
        <begin position="1"/>
        <end position="214"/>
    </location>
</feature>
<accession>A0A0G2AGS9</accession>
<dbReference type="Gene3D" id="3.30.930.10">
    <property type="entry name" value="Bira Bifunctional Protein, Domain 2"/>
    <property type="match status" value="2"/>
</dbReference>
<keyword evidence="5" id="KW-0648">Protein biosynthesis</keyword>
<dbReference type="GO" id="GO:0003746">
    <property type="term" value="F:translation elongation factor activity"/>
    <property type="evidence" value="ECO:0007669"/>
    <property type="project" value="UniProtKB-KW"/>
</dbReference>
<evidence type="ECO:0000256" key="3">
    <source>
        <dbReference type="ARBA" id="ARBA00022840"/>
    </source>
</evidence>
<dbReference type="Pfam" id="PF00152">
    <property type="entry name" value="tRNA-synt_2"/>
    <property type="match status" value="2"/>
</dbReference>
<dbReference type="GO" id="GO:0000049">
    <property type="term" value="F:tRNA binding"/>
    <property type="evidence" value="ECO:0007669"/>
    <property type="project" value="TreeGrafter"/>
</dbReference>
<dbReference type="SUPFAM" id="SSF55681">
    <property type="entry name" value="Class II aaRS and biotin synthetases"/>
    <property type="match status" value="1"/>
</dbReference>
<dbReference type="PRINTS" id="PR00982">
    <property type="entry name" value="TRNASYNTHLYS"/>
</dbReference>
<dbReference type="PANTHER" id="PTHR42918">
    <property type="entry name" value="LYSYL-TRNA SYNTHETASE"/>
    <property type="match status" value="1"/>
</dbReference>
<keyword evidence="1 5" id="KW-0436">Ligase</keyword>
<protein>
    <submittedName>
        <fullName evidence="5">Elongation factor P-(R)-beta-lysine ligase</fullName>
    </submittedName>
</protein>
<keyword evidence="2" id="KW-0547">Nucleotide-binding</keyword>
<dbReference type="PANTHER" id="PTHR42918:SF6">
    <property type="entry name" value="ELONGATION FACTOR P--(R)-BETA-LYSINE LIGASE"/>
    <property type="match status" value="1"/>
</dbReference>
<dbReference type="GO" id="GO:0005829">
    <property type="term" value="C:cytosol"/>
    <property type="evidence" value="ECO:0007669"/>
    <property type="project" value="TreeGrafter"/>
</dbReference>
<sequence>MWQDVETKIHAFFQARGFVHVRTPLVVRCPGMEPNLDPLEVSVNGEPHALITSPEYSMKKLVGAGLEKIYTMTPVFRNNETGNQNAPEFTMLEWYAPGTYEDLMNETYPKEQASLARLADDGTYAERFEAFGDGMELCNGFCELLDPVEQRARFVQEQEARRQLGKTVSPIDEELLEALGRIKGSLYGNALGLDRLVMLKYAIANIHDIQLIDPYGITKRY</sequence>
<evidence type="ECO:0000313" key="6">
    <source>
        <dbReference type="Proteomes" id="UP000034054"/>
    </source>
</evidence>
<evidence type="ECO:0000259" key="4">
    <source>
        <dbReference type="PROSITE" id="PS50862"/>
    </source>
</evidence>
<dbReference type="InterPro" id="IPR045864">
    <property type="entry name" value="aa-tRNA-synth_II/BPL/LPL"/>
</dbReference>
<dbReference type="AlphaFoldDB" id="A0A0G2AGS9"/>
<dbReference type="EMBL" id="LCRH01000051">
    <property type="protein sequence ID" value="KKW31744.1"/>
    <property type="molecule type" value="Genomic_DNA"/>
</dbReference>
<comment type="caution">
    <text evidence="5">The sequence shown here is derived from an EMBL/GenBank/DDBJ whole genome shotgun (WGS) entry which is preliminary data.</text>
</comment>